<dbReference type="Pfam" id="PF02687">
    <property type="entry name" value="FtsX"/>
    <property type="match status" value="2"/>
</dbReference>
<protein>
    <submittedName>
        <fullName evidence="9">FtsX-like permease family protein</fullName>
    </submittedName>
</protein>
<dbReference type="PANTHER" id="PTHR30489:SF0">
    <property type="entry name" value="LIPOPROTEIN-RELEASING SYSTEM TRANSMEMBRANE PROTEIN LOLE"/>
    <property type="match status" value="1"/>
</dbReference>
<name>A0ABW2I3W2_9ACTN</name>
<evidence type="ECO:0000313" key="9">
    <source>
        <dbReference type="EMBL" id="MFC7279554.1"/>
    </source>
</evidence>
<feature type="transmembrane region" description="Helical" evidence="7">
    <location>
        <begin position="287"/>
        <end position="308"/>
    </location>
</feature>
<gene>
    <name evidence="9" type="ORF">ACFQS1_36795</name>
</gene>
<feature type="transmembrane region" description="Helical" evidence="7">
    <location>
        <begin position="593"/>
        <end position="614"/>
    </location>
</feature>
<proteinExistence type="inferred from homology"/>
<feature type="domain" description="ABC3 transporter permease C-terminal" evidence="8">
    <location>
        <begin position="67"/>
        <end position="186"/>
    </location>
</feature>
<evidence type="ECO:0000256" key="4">
    <source>
        <dbReference type="ARBA" id="ARBA00022692"/>
    </source>
</evidence>
<feature type="transmembrane region" description="Helical" evidence="7">
    <location>
        <begin position="110"/>
        <end position="136"/>
    </location>
</feature>
<comment type="subcellular location">
    <subcellularLocation>
        <location evidence="1">Cell membrane</location>
        <topology evidence="1">Multi-pass membrane protein</topology>
    </subcellularLocation>
</comment>
<evidence type="ECO:0000256" key="2">
    <source>
        <dbReference type="ARBA" id="ARBA00005236"/>
    </source>
</evidence>
<accession>A0ABW2I3W2</accession>
<dbReference type="Proteomes" id="UP001596548">
    <property type="component" value="Unassembled WGS sequence"/>
</dbReference>
<dbReference type="InterPro" id="IPR051447">
    <property type="entry name" value="Lipoprotein-release_system"/>
</dbReference>
<feature type="transmembrane region" description="Helical" evidence="7">
    <location>
        <begin position="12"/>
        <end position="38"/>
    </location>
</feature>
<evidence type="ECO:0000259" key="8">
    <source>
        <dbReference type="Pfam" id="PF02687"/>
    </source>
</evidence>
<comment type="similarity">
    <text evidence="2">Belongs to the ABC-4 integral membrane protein family. LolC/E subfamily.</text>
</comment>
<evidence type="ECO:0000256" key="1">
    <source>
        <dbReference type="ARBA" id="ARBA00004651"/>
    </source>
</evidence>
<feature type="transmembrane region" description="Helical" evidence="7">
    <location>
        <begin position="239"/>
        <end position="258"/>
    </location>
</feature>
<feature type="transmembrane region" description="Helical" evidence="7">
    <location>
        <begin position="547"/>
        <end position="573"/>
    </location>
</feature>
<keyword evidence="3" id="KW-1003">Cell membrane</keyword>
<organism evidence="9 10">
    <name type="scientific">Paractinoplanes rhizophilus</name>
    <dbReference type="NCBI Taxonomy" id="1416877"/>
    <lineage>
        <taxon>Bacteria</taxon>
        <taxon>Bacillati</taxon>
        <taxon>Actinomycetota</taxon>
        <taxon>Actinomycetes</taxon>
        <taxon>Micromonosporales</taxon>
        <taxon>Micromonosporaceae</taxon>
        <taxon>Paractinoplanes</taxon>
    </lineage>
</organism>
<evidence type="ECO:0000313" key="10">
    <source>
        <dbReference type="Proteomes" id="UP001596548"/>
    </source>
</evidence>
<keyword evidence="5 7" id="KW-1133">Transmembrane helix</keyword>
<evidence type="ECO:0000256" key="5">
    <source>
        <dbReference type="ARBA" id="ARBA00022989"/>
    </source>
</evidence>
<dbReference type="InterPro" id="IPR003838">
    <property type="entry name" value="ABC3_permease_C"/>
</dbReference>
<dbReference type="PANTHER" id="PTHR30489">
    <property type="entry name" value="LIPOPROTEIN-RELEASING SYSTEM TRANSMEMBRANE PROTEIN LOLE"/>
    <property type="match status" value="1"/>
</dbReference>
<evidence type="ECO:0000256" key="3">
    <source>
        <dbReference type="ARBA" id="ARBA00022475"/>
    </source>
</evidence>
<keyword evidence="4 7" id="KW-0812">Transmembrane</keyword>
<dbReference type="EMBL" id="JBHTBJ010000053">
    <property type="protein sequence ID" value="MFC7279554.1"/>
    <property type="molecule type" value="Genomic_DNA"/>
</dbReference>
<comment type="caution">
    <text evidence="9">The sequence shown here is derived from an EMBL/GenBank/DDBJ whole genome shotgun (WGS) entry which is preliminary data.</text>
</comment>
<keyword evidence="10" id="KW-1185">Reference proteome</keyword>
<feature type="transmembrane region" description="Helical" evidence="7">
    <location>
        <begin position="500"/>
        <end position="526"/>
    </location>
</feature>
<feature type="transmembrane region" description="Helical" evidence="7">
    <location>
        <begin position="156"/>
        <end position="180"/>
    </location>
</feature>
<dbReference type="RefSeq" id="WP_378976983.1">
    <property type="nucleotide sequence ID" value="NZ_JBHTBJ010000053.1"/>
</dbReference>
<sequence length="629" mass="63602">MSRASLAERWQLFAGAFLSVTLGVALVQSSLLLLISAANFDPPAGLSEAERMQFSDNTAAVVSMLGLVLGIATFLAGFIISSTFAFTVAQRRRDLALLRLVGGSRGQVRRLLLGEAVLLGGLGAAAGVPLGLVVMSVQTWLMRRLGFVPPGFEGEWRQWILAVSFGTGIVLAVAGAMVAARRAARVRPLEALRETGEASRVMTATRWLAGLIFFGGALALMIVAPHGGPDGGAAMAMNVPLPAAVAAAALSPLVVPLLGRLLPTGSGVAGALARANLWDARRRSSSIAAPLIVLVALVVGTSAAGASFTASGIDELRRQTHADLVVETTGPAEAAILAAPGVASASTETSVPVEVTFGSGEDTESVVESALVIDPAAYVVAHSTGSLAALRGRAVAAGPGGDVPTRGTVRVKLPGADLGEVPVVAALPAMMSGGANLLLPPGLVPADVLAEAPTRAFVTLDPGADAAATRAALSRVGVVSGLDEWLQADAKSRTEISDKIMLVVMGLGGLYALIGVVNSVVIGAAARRREFAEARITGLTRAQVIRSALLESSAVTVAGLLLGAVAAAGAILAAVNSTAAVTGHGTLTLPWPLIGAVCAVALVVTGATSLITSWSATRRAPITLLAARE</sequence>
<feature type="domain" description="ABC3 transporter permease C-terminal" evidence="8">
    <location>
        <begin position="503"/>
        <end position="620"/>
    </location>
</feature>
<feature type="transmembrane region" description="Helical" evidence="7">
    <location>
        <begin position="58"/>
        <end position="89"/>
    </location>
</feature>
<keyword evidence="6 7" id="KW-0472">Membrane</keyword>
<reference evidence="10" key="1">
    <citation type="journal article" date="2019" name="Int. J. Syst. Evol. Microbiol.">
        <title>The Global Catalogue of Microorganisms (GCM) 10K type strain sequencing project: providing services to taxonomists for standard genome sequencing and annotation.</title>
        <authorList>
            <consortium name="The Broad Institute Genomics Platform"/>
            <consortium name="The Broad Institute Genome Sequencing Center for Infectious Disease"/>
            <person name="Wu L."/>
            <person name="Ma J."/>
        </authorList>
    </citation>
    <scope>NUCLEOTIDE SEQUENCE [LARGE SCALE GENOMIC DNA]</scope>
    <source>
        <strain evidence="10">XZYJT-10</strain>
    </source>
</reference>
<feature type="transmembrane region" description="Helical" evidence="7">
    <location>
        <begin position="207"/>
        <end position="227"/>
    </location>
</feature>
<evidence type="ECO:0000256" key="6">
    <source>
        <dbReference type="ARBA" id="ARBA00023136"/>
    </source>
</evidence>
<evidence type="ECO:0000256" key="7">
    <source>
        <dbReference type="SAM" id="Phobius"/>
    </source>
</evidence>